<accession>A0AAW0T796</accession>
<keyword evidence="8" id="KW-0564">Palmitate</keyword>
<evidence type="ECO:0000256" key="11">
    <source>
        <dbReference type="ARBA" id="ARBA00023180"/>
    </source>
</evidence>
<dbReference type="GO" id="GO:0008188">
    <property type="term" value="F:neuropeptide receptor activity"/>
    <property type="evidence" value="ECO:0007669"/>
    <property type="project" value="TreeGrafter"/>
</dbReference>
<keyword evidence="7 16" id="KW-0472">Membrane</keyword>
<feature type="transmembrane region" description="Helical" evidence="16">
    <location>
        <begin position="156"/>
        <end position="181"/>
    </location>
</feature>
<feature type="compositionally biased region" description="Polar residues" evidence="15">
    <location>
        <begin position="389"/>
        <end position="399"/>
    </location>
</feature>
<dbReference type="PRINTS" id="PR01822">
    <property type="entry name" value="CCYSTOKININR"/>
</dbReference>
<evidence type="ECO:0000256" key="15">
    <source>
        <dbReference type="SAM" id="MobiDB-lite"/>
    </source>
</evidence>
<feature type="transmembrane region" description="Helical" evidence="16">
    <location>
        <begin position="462"/>
        <end position="482"/>
    </location>
</feature>
<evidence type="ECO:0000256" key="5">
    <source>
        <dbReference type="ARBA" id="ARBA00022989"/>
    </source>
</evidence>
<evidence type="ECO:0000256" key="13">
    <source>
        <dbReference type="ARBA" id="ARBA00023288"/>
    </source>
</evidence>
<feature type="transmembrane region" description="Helical" evidence="16">
    <location>
        <begin position="230"/>
        <end position="251"/>
    </location>
</feature>
<feature type="signal peptide" evidence="17">
    <location>
        <begin position="1"/>
        <end position="30"/>
    </location>
</feature>
<evidence type="ECO:0000256" key="14">
    <source>
        <dbReference type="RuleBase" id="RU000688"/>
    </source>
</evidence>
<dbReference type="Proteomes" id="UP001487740">
    <property type="component" value="Unassembled WGS sequence"/>
</dbReference>
<comment type="similarity">
    <text evidence="2 14">Belongs to the G-protein coupled receptor 1 family.</text>
</comment>
<proteinExistence type="inferred from homology"/>
<dbReference type="PANTHER" id="PTHR24238">
    <property type="entry name" value="G-PROTEIN COUPLED RECEPTOR"/>
    <property type="match status" value="1"/>
</dbReference>
<feature type="chain" id="PRO_5043463414" description="G-protein coupled receptors family 1 profile domain-containing protein" evidence="17">
    <location>
        <begin position="31"/>
        <end position="596"/>
    </location>
</feature>
<comment type="caution">
    <text evidence="19">The sequence shown here is derived from an EMBL/GenBank/DDBJ whole genome shotgun (WGS) entry which is preliminary data.</text>
</comment>
<evidence type="ECO:0000259" key="18">
    <source>
        <dbReference type="PROSITE" id="PS50262"/>
    </source>
</evidence>
<reference evidence="19 20" key="1">
    <citation type="submission" date="2023-03" db="EMBL/GenBank/DDBJ databases">
        <title>High-quality genome of Scylla paramamosain provides insights in environmental adaptation.</title>
        <authorList>
            <person name="Zhang L."/>
        </authorList>
    </citation>
    <scope>NUCLEOTIDE SEQUENCE [LARGE SCALE GENOMIC DNA]</scope>
    <source>
        <strain evidence="19">LZ_2023a</strain>
        <tissue evidence="19">Muscle</tissue>
    </source>
</reference>
<keyword evidence="11" id="KW-0325">Glycoprotein</keyword>
<dbReference type="InterPro" id="IPR009126">
    <property type="entry name" value="Cholcskin_rcpt"/>
</dbReference>
<dbReference type="SMART" id="SM01381">
    <property type="entry name" value="7TM_GPCR_Srsx"/>
    <property type="match status" value="1"/>
</dbReference>
<evidence type="ECO:0000313" key="20">
    <source>
        <dbReference type="Proteomes" id="UP001487740"/>
    </source>
</evidence>
<evidence type="ECO:0000256" key="7">
    <source>
        <dbReference type="ARBA" id="ARBA00023136"/>
    </source>
</evidence>
<dbReference type="PROSITE" id="PS50262">
    <property type="entry name" value="G_PROTEIN_RECEP_F1_2"/>
    <property type="match status" value="1"/>
</dbReference>
<dbReference type="GO" id="GO:0005886">
    <property type="term" value="C:plasma membrane"/>
    <property type="evidence" value="ECO:0007669"/>
    <property type="project" value="UniProtKB-SubCell"/>
</dbReference>
<dbReference type="PROSITE" id="PS00237">
    <property type="entry name" value="G_PROTEIN_RECEP_F1_1"/>
    <property type="match status" value="1"/>
</dbReference>
<keyword evidence="12 14" id="KW-0807">Transducer</keyword>
<dbReference type="SUPFAM" id="SSF81321">
    <property type="entry name" value="Family A G protein-coupled receptor-like"/>
    <property type="match status" value="1"/>
</dbReference>
<evidence type="ECO:0000313" key="19">
    <source>
        <dbReference type="EMBL" id="KAK8383509.1"/>
    </source>
</evidence>
<evidence type="ECO:0000256" key="4">
    <source>
        <dbReference type="ARBA" id="ARBA00022692"/>
    </source>
</evidence>
<dbReference type="AlphaFoldDB" id="A0AAW0T796"/>
<evidence type="ECO:0000256" key="3">
    <source>
        <dbReference type="ARBA" id="ARBA00022475"/>
    </source>
</evidence>
<keyword evidence="13" id="KW-0449">Lipoprotein</keyword>
<keyword evidence="9" id="KW-1015">Disulfide bond</keyword>
<feature type="region of interest" description="Disordered" evidence="15">
    <location>
        <begin position="348"/>
        <end position="399"/>
    </location>
</feature>
<keyword evidence="10 14" id="KW-0675">Receptor</keyword>
<evidence type="ECO:0000256" key="10">
    <source>
        <dbReference type="ARBA" id="ARBA00023170"/>
    </source>
</evidence>
<feature type="region of interest" description="Disordered" evidence="15">
    <location>
        <begin position="564"/>
        <end position="596"/>
    </location>
</feature>
<evidence type="ECO:0000256" key="16">
    <source>
        <dbReference type="SAM" id="Phobius"/>
    </source>
</evidence>
<keyword evidence="5 16" id="KW-1133">Transmembrane helix</keyword>
<dbReference type="PRINTS" id="PR00237">
    <property type="entry name" value="GPCRRHODOPSN"/>
</dbReference>
<feature type="transmembrane region" description="Helical" evidence="16">
    <location>
        <begin position="494"/>
        <end position="512"/>
    </location>
</feature>
<evidence type="ECO:0000256" key="17">
    <source>
        <dbReference type="SAM" id="SignalP"/>
    </source>
</evidence>
<protein>
    <recommendedName>
        <fullName evidence="18">G-protein coupled receptors family 1 profile domain-containing protein</fullName>
    </recommendedName>
</protein>
<evidence type="ECO:0000256" key="6">
    <source>
        <dbReference type="ARBA" id="ARBA00023040"/>
    </source>
</evidence>
<evidence type="ECO:0000256" key="1">
    <source>
        <dbReference type="ARBA" id="ARBA00004651"/>
    </source>
</evidence>
<dbReference type="InterPro" id="IPR017452">
    <property type="entry name" value="GPCR_Rhodpsn_7TM"/>
</dbReference>
<evidence type="ECO:0000256" key="2">
    <source>
        <dbReference type="ARBA" id="ARBA00010663"/>
    </source>
</evidence>
<gene>
    <name evidence="19" type="ORF">O3P69_015755</name>
</gene>
<sequence>MDKEVYRERNMLVCVMVVMALTSAPSSVTSCLPCAVPRQDGVAACLSAPAWSVGGGGGRGHHARHAGEKHFPTLSFLCPLLPIAVHLTLLASRTPHIPTCFIYLLDAFHSSPCPLYLHLSSQQEEVPGNSSDANSTCEPQRINRSSQVGALLEREWVRIVGFSLIFVVGVVGNVLVVVTLLHHRNLRSLTNVFLLNLAVSDLLLGVFCMPFTLVGSLLQDFVFGALMCRLIPYMQAVSVSVSVWTLVAISLERFYAICQPLRSRRWQTASHAYKVIAGVWASSLLLMTPIAALSTLMPVRGDPGRHKCREVWASLEAERTFTILLTVLLLLVPLVAHTCRGLRRVGDGSLRGGAASEEENGGPSSRLSRVSVRFRRGPSRVEREVPRGSGQQQVQENVDSRNNTLQAPATTLLPAPRLGHVCCESGASPTGRSQRWEAESSPRWRPLRSSQAQRSLVAKRRVIRMLFVLVAEFFICWTPLFLVNLLSLYIPRQVYAALGSFGVSLVQLLAYLSSCCNPLTYCFMNAKFIQSFKLAFACTRRRPSASLRGVAVVSSFHTMGINNYHQDPSPRRPVPGLSSSYRNGATHDTVLQGTGV</sequence>
<keyword evidence="6 14" id="KW-0297">G-protein coupled receptor</keyword>
<keyword evidence="20" id="KW-1185">Reference proteome</keyword>
<dbReference type="PROSITE" id="PS51257">
    <property type="entry name" value="PROKAR_LIPOPROTEIN"/>
    <property type="match status" value="1"/>
</dbReference>
<organism evidence="19 20">
    <name type="scientific">Scylla paramamosain</name>
    <name type="common">Mud crab</name>
    <dbReference type="NCBI Taxonomy" id="85552"/>
    <lineage>
        <taxon>Eukaryota</taxon>
        <taxon>Metazoa</taxon>
        <taxon>Ecdysozoa</taxon>
        <taxon>Arthropoda</taxon>
        <taxon>Crustacea</taxon>
        <taxon>Multicrustacea</taxon>
        <taxon>Malacostraca</taxon>
        <taxon>Eumalacostraca</taxon>
        <taxon>Eucarida</taxon>
        <taxon>Decapoda</taxon>
        <taxon>Pleocyemata</taxon>
        <taxon>Brachyura</taxon>
        <taxon>Eubrachyura</taxon>
        <taxon>Portunoidea</taxon>
        <taxon>Portunidae</taxon>
        <taxon>Portuninae</taxon>
        <taxon>Scylla</taxon>
    </lineage>
</organism>
<keyword evidence="3" id="KW-1003">Cell membrane</keyword>
<evidence type="ECO:0000256" key="12">
    <source>
        <dbReference type="ARBA" id="ARBA00023224"/>
    </source>
</evidence>
<feature type="transmembrane region" description="Helical" evidence="16">
    <location>
        <begin position="319"/>
        <end position="336"/>
    </location>
</feature>
<dbReference type="Gene3D" id="1.20.1070.10">
    <property type="entry name" value="Rhodopsin 7-helix transmembrane proteins"/>
    <property type="match status" value="2"/>
</dbReference>
<dbReference type="EMBL" id="JARAKH010000036">
    <property type="protein sequence ID" value="KAK8383509.1"/>
    <property type="molecule type" value="Genomic_DNA"/>
</dbReference>
<dbReference type="PANTHER" id="PTHR24238:SF75">
    <property type="entry name" value="CHOLECYSTOKININ-LIKE RECEPTOR AT 17D1-RELATED"/>
    <property type="match status" value="1"/>
</dbReference>
<feature type="domain" description="G-protein coupled receptors family 1 profile" evidence="18">
    <location>
        <begin position="172"/>
        <end position="521"/>
    </location>
</feature>
<name>A0AAW0T796_SCYPA</name>
<comment type="subcellular location">
    <subcellularLocation>
        <location evidence="1">Cell membrane</location>
        <topology evidence="1">Multi-pass membrane protein</topology>
    </subcellularLocation>
</comment>
<evidence type="ECO:0000256" key="8">
    <source>
        <dbReference type="ARBA" id="ARBA00023139"/>
    </source>
</evidence>
<feature type="transmembrane region" description="Helical" evidence="16">
    <location>
        <begin position="193"/>
        <end position="218"/>
    </location>
</feature>
<dbReference type="InterPro" id="IPR000276">
    <property type="entry name" value="GPCR_Rhodpsn"/>
</dbReference>
<keyword evidence="4 14" id="KW-0812">Transmembrane</keyword>
<dbReference type="Pfam" id="PF00001">
    <property type="entry name" value="7tm_1"/>
    <property type="match status" value="1"/>
</dbReference>
<feature type="transmembrane region" description="Helical" evidence="16">
    <location>
        <begin position="272"/>
        <end position="299"/>
    </location>
</feature>
<evidence type="ECO:0000256" key="9">
    <source>
        <dbReference type="ARBA" id="ARBA00023157"/>
    </source>
</evidence>
<keyword evidence="17" id="KW-0732">Signal</keyword>